<dbReference type="InterPro" id="IPR003347">
    <property type="entry name" value="JmjC_dom"/>
</dbReference>
<keyword evidence="22" id="KW-1185">Reference proteome</keyword>
<keyword evidence="11" id="KW-0805">Transcription regulation</keyword>
<dbReference type="InterPro" id="IPR036236">
    <property type="entry name" value="Znf_C2H2_sf"/>
</dbReference>
<sequence>MAASEAAQEVLPWLKTLPVAPEYHPTLAEFQDPISYIFKIEKEASKYGICKIVPPVPPSPKKTAISNLNRSLAARNPVSDPKSPPTFTTRQQQIGFCPRKPRPVQRPVWQSGEYYTFQEFEAKAKAFEKTYLKKCGKRGTAPSALEIETLYWKATVDKPFSVEYANDMPGSAFLPFSPKKGREAGWEGVGLGETAWNMRGVSRSNGSLLRFMKEEIPGVTSPMVYVAMMFSWFAWHVEDHDLHSLNYLHMGAGKTWYGVPREAAVAFEEVVRVHGYGGEINPLVTFAILGEKTTVMSPEVLVSAGVPCCRLVQNPGEFVVTFPRAYHTGFSHGFNCGEAANIATPEWLRVAKDAAIRRASINYPPMVSHFQLLYDLALALCSRIPVGINEPRSSRLKDRKKGEGETVVKELFVQDVVQNNDLLYVLGQGSSVVLLPRSSSDVSVCSKLRVGSQLRVNPSSTPDLCSSKEVMKIKSSSLVSDDIMLDRNQGARQAKGFVPVKGNFGSLYGRNRLPSLGGFSDVCSSNLNTRNTDSERGSTNQGDALSDQRLFSCVTCGILSFACVAIVQPREPASRYLMSADCSFFNDWVVGSGVTGDGFSIGNGDTITSDQNTGTGWMEKSAPGGLFGVPVQSFNRVQTADQSYQGVSNPGSQADTSALGLLALNYGNSSDSEEDQAEPEFPACADEAKPRICSPESVHQCGENAASSPMQDCPNSAIGGLNLSSSGHVGEDEVPPVQIADCFQPGPGRANRNDGSHRTFDHSVEFRTDDLTSDHSVEFRTDDLTSIKSNGLAATFSDPMTGSQITSDCSQDAHGAEKAKFGQTIISESRNMLLAPRSDEDSSRMHVFCLEHAVEVEQQLRPIGGVHILLLCHPDYAKIEAEAKVLAEELGIDYRWNDITFRTATKEDGNRIQSALDSQEAIHGNGDWAVKLGINLFYSANLSRSSLYSKQMPYNFVIYKAFGRSSPASSPRKSNVSRRRSVRQKKVVAGKWCGKVWMSHQVHPLLAKGDPDYEEEEEEERGFQTWTMPVEKPERKSESTFKREITMVTRKYSRKRKMAVESGSTKKAKCIDREDTLSDHSVGNYRHQHHRRTFRGKPAKSLRRDDAASDDSLKNDFHQLQRRTSKTKETFPDEREDAVSDDSLEHNSHKQHRRILSGKRPKLFDREDAISDGSLGNDSPQHNRRIAKTKSGREAFSDDSLEGNSDQQIRRISRRNQAKCIESEDGYSDDSHGDNSCQQQRKLPKIKQAKRDEREDSVSDVPLGNDSHRLHQRILRNKRTKSETRQKMKKETSRLVKPEASRAIKQVTSRVMKKETPQKMKQQTSRVSKNQADQKANRFGLYVDEDLEGGPSTRLRKRTPKLQKASQAKPKGKQQTSRKKVKKNASAVKALAGHNDPKAGNDEAEFLCDIEGCTMSFGSKQELALHKRNICPVKSCGKKFFSHKYLVQHRRVHLDDRPLRCPWKGCKMTFKWAWARTEHIRVHTGVRPYVCGEPGCGQTFRFVSDFSRHKRKTGHSAKKGRG</sequence>
<reference evidence="21 22" key="1">
    <citation type="journal article" date="2019" name="Plant Biotechnol. J.">
        <title>The red bayberry genome and genetic basis of sex determination.</title>
        <authorList>
            <person name="Jia H.M."/>
            <person name="Jia H.J."/>
            <person name="Cai Q.L."/>
            <person name="Wang Y."/>
            <person name="Zhao H.B."/>
            <person name="Yang W.F."/>
            <person name="Wang G.Y."/>
            <person name="Li Y.H."/>
            <person name="Zhan D.L."/>
            <person name="Shen Y.T."/>
            <person name="Niu Q.F."/>
            <person name="Chang L."/>
            <person name="Qiu J."/>
            <person name="Zhao L."/>
            <person name="Xie H.B."/>
            <person name="Fu W.Y."/>
            <person name="Jin J."/>
            <person name="Li X.W."/>
            <person name="Jiao Y."/>
            <person name="Zhou C.C."/>
            <person name="Tu T."/>
            <person name="Chai C.Y."/>
            <person name="Gao J.L."/>
            <person name="Fan L.J."/>
            <person name="van de Weg E."/>
            <person name="Wang J.Y."/>
            <person name="Gao Z.S."/>
        </authorList>
    </citation>
    <scope>NUCLEOTIDE SEQUENCE [LARGE SCALE GENOMIC DNA]</scope>
    <source>
        <tissue evidence="21">Leaves</tissue>
    </source>
</reference>
<organism evidence="21 22">
    <name type="scientific">Morella rubra</name>
    <name type="common">Chinese bayberry</name>
    <dbReference type="NCBI Taxonomy" id="262757"/>
    <lineage>
        <taxon>Eukaryota</taxon>
        <taxon>Viridiplantae</taxon>
        <taxon>Streptophyta</taxon>
        <taxon>Embryophyta</taxon>
        <taxon>Tracheophyta</taxon>
        <taxon>Spermatophyta</taxon>
        <taxon>Magnoliopsida</taxon>
        <taxon>eudicotyledons</taxon>
        <taxon>Gunneridae</taxon>
        <taxon>Pentapetalae</taxon>
        <taxon>rosids</taxon>
        <taxon>fabids</taxon>
        <taxon>Fagales</taxon>
        <taxon>Myricaceae</taxon>
        <taxon>Morella</taxon>
    </lineage>
</organism>
<dbReference type="GO" id="GO:0009741">
    <property type="term" value="P:response to brassinosteroid"/>
    <property type="evidence" value="ECO:0007669"/>
    <property type="project" value="UniProtKB-ARBA"/>
</dbReference>
<dbReference type="SUPFAM" id="SSF51197">
    <property type="entry name" value="Clavaminate synthase-like"/>
    <property type="match status" value="1"/>
</dbReference>
<evidence type="ECO:0000256" key="1">
    <source>
        <dbReference type="ARBA" id="ARBA00004123"/>
    </source>
</evidence>
<dbReference type="InterPro" id="IPR013087">
    <property type="entry name" value="Znf_C2H2_type"/>
</dbReference>
<evidence type="ECO:0000256" key="10">
    <source>
        <dbReference type="ARBA" id="ARBA00023004"/>
    </source>
</evidence>
<feature type="domain" description="C2H2-type" evidence="18">
    <location>
        <begin position="1459"/>
        <end position="1488"/>
    </location>
</feature>
<keyword evidence="3" id="KW-0479">Metal-binding</keyword>
<feature type="compositionally biased region" description="Polar residues" evidence="17">
    <location>
        <begin position="1319"/>
        <end position="1334"/>
    </location>
</feature>
<dbReference type="PROSITE" id="PS51183">
    <property type="entry name" value="JMJN"/>
    <property type="match status" value="1"/>
</dbReference>
<comment type="catalytic activity">
    <reaction evidence="15">
        <text>N(6),N(6),N(6)-trimethyl-L-lysyl(27)-[histone H3] + 2-oxoglutarate + O2 = N(6),N(6)-dimethyl-L-lysyl(27)-[histone H3] + formaldehyde + succinate + CO2</text>
        <dbReference type="Rhea" id="RHEA:60228"/>
        <dbReference type="Rhea" id="RHEA-COMP:15535"/>
        <dbReference type="Rhea" id="RHEA-COMP:15539"/>
        <dbReference type="ChEBI" id="CHEBI:15379"/>
        <dbReference type="ChEBI" id="CHEBI:16526"/>
        <dbReference type="ChEBI" id="CHEBI:16810"/>
        <dbReference type="ChEBI" id="CHEBI:16842"/>
        <dbReference type="ChEBI" id="CHEBI:30031"/>
        <dbReference type="ChEBI" id="CHEBI:61961"/>
        <dbReference type="ChEBI" id="CHEBI:61976"/>
    </reaction>
    <physiologicalReaction direction="left-to-right" evidence="15">
        <dbReference type="Rhea" id="RHEA:60229"/>
    </physiologicalReaction>
</comment>
<evidence type="ECO:0000256" key="5">
    <source>
        <dbReference type="ARBA" id="ARBA00022771"/>
    </source>
</evidence>
<dbReference type="Pfam" id="PF02373">
    <property type="entry name" value="JmjC"/>
    <property type="match status" value="1"/>
</dbReference>
<keyword evidence="4" id="KW-0677">Repeat</keyword>
<feature type="region of interest" description="Disordered" evidence="17">
    <location>
        <begin position="1080"/>
        <end position="1396"/>
    </location>
</feature>
<evidence type="ECO:0000256" key="17">
    <source>
        <dbReference type="SAM" id="MobiDB-lite"/>
    </source>
</evidence>
<keyword evidence="7" id="KW-0156">Chromatin regulator</keyword>
<evidence type="ECO:0000256" key="2">
    <source>
        <dbReference type="ARBA" id="ARBA00009711"/>
    </source>
</evidence>
<dbReference type="GO" id="GO:2000028">
    <property type="term" value="P:regulation of photoperiodism, flowering"/>
    <property type="evidence" value="ECO:0007669"/>
    <property type="project" value="UniProtKB-ARBA"/>
</dbReference>
<dbReference type="PANTHER" id="PTHR10694">
    <property type="entry name" value="LYSINE-SPECIFIC DEMETHYLASE"/>
    <property type="match status" value="1"/>
</dbReference>
<dbReference type="SMART" id="SM00558">
    <property type="entry name" value="JmjC"/>
    <property type="match status" value="1"/>
</dbReference>
<dbReference type="GO" id="GO:0008168">
    <property type="term" value="F:methyltransferase activity"/>
    <property type="evidence" value="ECO:0007669"/>
    <property type="project" value="UniProtKB-KW"/>
</dbReference>
<feature type="compositionally biased region" description="Basic and acidic residues" evidence="17">
    <location>
        <begin position="1280"/>
        <end position="1302"/>
    </location>
</feature>
<dbReference type="OrthoDB" id="9547406at2759"/>
<evidence type="ECO:0000313" key="21">
    <source>
        <dbReference type="EMBL" id="KAB1217291.1"/>
    </source>
</evidence>
<evidence type="ECO:0000256" key="11">
    <source>
        <dbReference type="ARBA" id="ARBA00023015"/>
    </source>
</evidence>
<evidence type="ECO:0000256" key="8">
    <source>
        <dbReference type="ARBA" id="ARBA00022964"/>
    </source>
</evidence>
<dbReference type="GO" id="GO:0000785">
    <property type="term" value="C:chromatin"/>
    <property type="evidence" value="ECO:0007669"/>
    <property type="project" value="TreeGrafter"/>
</dbReference>
<dbReference type="Proteomes" id="UP000516437">
    <property type="component" value="Chromosome 4"/>
</dbReference>
<gene>
    <name evidence="21" type="ORF">CJ030_MR4G021030</name>
</gene>
<dbReference type="GO" id="GO:0032259">
    <property type="term" value="P:methylation"/>
    <property type="evidence" value="ECO:0007669"/>
    <property type="project" value="UniProtKB-KW"/>
</dbReference>
<feature type="domain" description="JmjN" evidence="19">
    <location>
        <begin position="20"/>
        <end position="61"/>
    </location>
</feature>
<name>A0A6A1VWH1_9ROSI</name>
<protein>
    <submittedName>
        <fullName evidence="21">Lysine-specific demethylase REF6</fullName>
    </submittedName>
</protein>
<evidence type="ECO:0000256" key="12">
    <source>
        <dbReference type="ARBA" id="ARBA00023163"/>
    </source>
</evidence>
<feature type="domain" description="C2H2-type" evidence="18">
    <location>
        <begin position="1489"/>
        <end position="1520"/>
    </location>
</feature>
<comment type="caution">
    <text evidence="21">The sequence shown here is derived from an EMBL/GenBank/DDBJ whole genome shotgun (WGS) entry which is preliminary data.</text>
</comment>
<dbReference type="GO" id="GO:0034647">
    <property type="term" value="F:histone H3K4me/H3K4me2/H3K4me3 demethylase activity"/>
    <property type="evidence" value="ECO:0007669"/>
    <property type="project" value="TreeGrafter"/>
</dbReference>
<dbReference type="SUPFAM" id="SSF57667">
    <property type="entry name" value="beta-beta-alpha zinc fingers"/>
    <property type="match status" value="2"/>
</dbReference>
<dbReference type="GO" id="GO:0071558">
    <property type="term" value="F:histone H3K27me2/H3K27me3 demethylase activity"/>
    <property type="evidence" value="ECO:0007669"/>
    <property type="project" value="UniProtKB-ARBA"/>
</dbReference>
<feature type="compositionally biased region" description="Basic residues" evidence="17">
    <location>
        <begin position="1149"/>
        <end position="1161"/>
    </location>
</feature>
<keyword evidence="21" id="KW-0808">Transferase</keyword>
<evidence type="ECO:0000256" key="6">
    <source>
        <dbReference type="ARBA" id="ARBA00022833"/>
    </source>
</evidence>
<dbReference type="SMART" id="SM00355">
    <property type="entry name" value="ZnF_C2H2"/>
    <property type="match status" value="4"/>
</dbReference>
<comment type="similarity">
    <text evidence="2">Belongs to the JHDM3 histone demethylase family.</text>
</comment>
<evidence type="ECO:0000259" key="20">
    <source>
        <dbReference type="PROSITE" id="PS51184"/>
    </source>
</evidence>
<dbReference type="InterPro" id="IPR003349">
    <property type="entry name" value="JmjN"/>
</dbReference>
<keyword evidence="6" id="KW-0862">Zinc</keyword>
<dbReference type="PROSITE" id="PS00028">
    <property type="entry name" value="ZINC_FINGER_C2H2_1"/>
    <property type="match status" value="3"/>
</dbReference>
<dbReference type="GO" id="GO:0010628">
    <property type="term" value="P:positive regulation of gene expression"/>
    <property type="evidence" value="ECO:0007669"/>
    <property type="project" value="UniProtKB-ARBA"/>
</dbReference>
<comment type="subcellular location">
    <subcellularLocation>
        <location evidence="1">Nucleus</location>
    </subcellularLocation>
</comment>
<evidence type="ECO:0000256" key="7">
    <source>
        <dbReference type="ARBA" id="ARBA00022853"/>
    </source>
</evidence>
<keyword evidence="21" id="KW-0489">Methyltransferase</keyword>
<feature type="domain" description="JmjC" evidence="20">
    <location>
        <begin position="193"/>
        <end position="359"/>
    </location>
</feature>
<comment type="catalytic activity">
    <reaction evidence="14">
        <text>N(6),N(6)-dimethyl-L-lysyl(27)-[histone H3] + 2-oxoglutarate + O2 = N(6)-methyl-L-lysyl(27)-[histone H3] + formaldehyde + succinate + CO2</text>
        <dbReference type="Rhea" id="RHEA:60232"/>
        <dbReference type="Rhea" id="RHEA-COMP:15539"/>
        <dbReference type="Rhea" id="RHEA-COMP:15544"/>
        <dbReference type="ChEBI" id="CHEBI:15379"/>
        <dbReference type="ChEBI" id="CHEBI:16526"/>
        <dbReference type="ChEBI" id="CHEBI:16810"/>
        <dbReference type="ChEBI" id="CHEBI:16842"/>
        <dbReference type="ChEBI" id="CHEBI:30031"/>
        <dbReference type="ChEBI" id="CHEBI:61929"/>
        <dbReference type="ChEBI" id="CHEBI:61976"/>
    </reaction>
    <physiologicalReaction direction="left-to-right" evidence="14">
        <dbReference type="Rhea" id="RHEA:60233"/>
    </physiologicalReaction>
</comment>
<evidence type="ECO:0000256" key="13">
    <source>
        <dbReference type="ARBA" id="ARBA00023242"/>
    </source>
</evidence>
<feature type="compositionally biased region" description="Basic residues" evidence="17">
    <location>
        <begin position="1086"/>
        <end position="1101"/>
    </location>
</feature>
<evidence type="ECO:0000256" key="9">
    <source>
        <dbReference type="ARBA" id="ARBA00023002"/>
    </source>
</evidence>
<feature type="compositionally biased region" description="Basic and acidic residues" evidence="17">
    <location>
        <begin position="1102"/>
        <end position="1119"/>
    </location>
</feature>
<dbReference type="PANTHER" id="PTHR10694:SF38">
    <property type="entry name" value="LYSINE-SPECIFIC DEMETHYLASE REF6"/>
    <property type="match status" value="1"/>
</dbReference>
<feature type="domain" description="C2H2-type" evidence="18">
    <location>
        <begin position="1429"/>
        <end position="1458"/>
    </location>
</feature>
<accession>A0A6A1VWH1</accession>
<keyword evidence="8" id="KW-0223">Dioxygenase</keyword>
<proteinExistence type="inferred from homology"/>
<keyword evidence="9" id="KW-0560">Oxidoreductase</keyword>
<dbReference type="Pfam" id="PF02375">
    <property type="entry name" value="JmjN"/>
    <property type="match status" value="1"/>
</dbReference>
<dbReference type="GO" id="GO:0005634">
    <property type="term" value="C:nucleus"/>
    <property type="evidence" value="ECO:0007669"/>
    <property type="project" value="UniProtKB-SubCell"/>
</dbReference>
<dbReference type="GO" id="GO:0009826">
    <property type="term" value="P:unidimensional cell growth"/>
    <property type="evidence" value="ECO:0007669"/>
    <property type="project" value="UniProtKB-ARBA"/>
</dbReference>
<dbReference type="PROSITE" id="PS51184">
    <property type="entry name" value="JMJC"/>
    <property type="match status" value="1"/>
</dbReference>
<feature type="compositionally biased region" description="Basic residues" evidence="17">
    <location>
        <begin position="1370"/>
        <end position="1383"/>
    </location>
</feature>
<dbReference type="FunFam" id="3.30.160.60:FF:000747">
    <property type="entry name" value="Probable lysine-specific demethylase ELF6"/>
    <property type="match status" value="1"/>
</dbReference>
<dbReference type="GO" id="GO:0048580">
    <property type="term" value="P:regulation of post-embryonic development"/>
    <property type="evidence" value="ECO:0007669"/>
    <property type="project" value="UniProtKB-ARBA"/>
</dbReference>
<evidence type="ECO:0000259" key="19">
    <source>
        <dbReference type="PROSITE" id="PS51183"/>
    </source>
</evidence>
<keyword evidence="13" id="KW-0539">Nucleus</keyword>
<evidence type="ECO:0000256" key="3">
    <source>
        <dbReference type="ARBA" id="ARBA00022723"/>
    </source>
</evidence>
<keyword evidence="5 16" id="KW-0863">Zinc-finger</keyword>
<dbReference type="Gene3D" id="2.60.120.650">
    <property type="entry name" value="Cupin"/>
    <property type="match status" value="1"/>
</dbReference>
<dbReference type="GO" id="GO:0008270">
    <property type="term" value="F:zinc ion binding"/>
    <property type="evidence" value="ECO:0007669"/>
    <property type="project" value="UniProtKB-KW"/>
</dbReference>
<dbReference type="SMART" id="SM00545">
    <property type="entry name" value="JmjN"/>
    <property type="match status" value="1"/>
</dbReference>
<evidence type="ECO:0000313" key="22">
    <source>
        <dbReference type="Proteomes" id="UP000516437"/>
    </source>
</evidence>
<evidence type="ECO:0000256" key="16">
    <source>
        <dbReference type="PROSITE-ProRule" id="PRU00042"/>
    </source>
</evidence>
<evidence type="ECO:0000256" key="14">
    <source>
        <dbReference type="ARBA" id="ARBA00050682"/>
    </source>
</evidence>
<keyword evidence="10" id="KW-0408">Iron</keyword>
<evidence type="ECO:0000256" key="4">
    <source>
        <dbReference type="ARBA" id="ARBA00022737"/>
    </source>
</evidence>
<dbReference type="PROSITE" id="PS50157">
    <property type="entry name" value="ZINC_FINGER_C2H2_2"/>
    <property type="match status" value="3"/>
</dbReference>
<dbReference type="Gene3D" id="3.30.160.60">
    <property type="entry name" value="Classic Zinc Finger"/>
    <property type="match status" value="1"/>
</dbReference>
<dbReference type="FunFam" id="2.60.120.650:FF:000023">
    <property type="entry name" value="Probable lysine-specific demethylase ELF6"/>
    <property type="match status" value="1"/>
</dbReference>
<keyword evidence="12" id="KW-0804">Transcription</keyword>
<dbReference type="GO" id="GO:0040029">
    <property type="term" value="P:epigenetic regulation of gene expression"/>
    <property type="evidence" value="ECO:0007669"/>
    <property type="project" value="UniProtKB-ARBA"/>
</dbReference>
<feature type="compositionally biased region" description="Basic residues" evidence="17">
    <location>
        <begin position="1270"/>
        <end position="1279"/>
    </location>
</feature>
<evidence type="ECO:0000256" key="15">
    <source>
        <dbReference type="ARBA" id="ARBA00051751"/>
    </source>
</evidence>
<evidence type="ECO:0000259" key="18">
    <source>
        <dbReference type="PROSITE" id="PS50157"/>
    </source>
</evidence>
<dbReference type="EMBL" id="RXIC02000022">
    <property type="protein sequence ID" value="KAB1217291.1"/>
    <property type="molecule type" value="Genomic_DNA"/>
</dbReference>